<dbReference type="InterPro" id="IPR036837">
    <property type="entry name" value="Cation_efflux_CTD_sf"/>
</dbReference>
<name>A0A5J4KVH1_9ZZZZ</name>
<accession>A0A5J4KVH1</accession>
<evidence type="ECO:0000256" key="7">
    <source>
        <dbReference type="SAM" id="Phobius"/>
    </source>
</evidence>
<evidence type="ECO:0000256" key="6">
    <source>
        <dbReference type="ARBA" id="ARBA00023136"/>
    </source>
</evidence>
<keyword evidence="6 7" id="KW-0472">Membrane</keyword>
<evidence type="ECO:0000256" key="1">
    <source>
        <dbReference type="ARBA" id="ARBA00004141"/>
    </source>
</evidence>
<dbReference type="NCBIfam" id="TIGR01297">
    <property type="entry name" value="CDF"/>
    <property type="match status" value="1"/>
</dbReference>
<gene>
    <name evidence="10" type="ORF">A45J_0929</name>
</gene>
<evidence type="ECO:0000256" key="3">
    <source>
        <dbReference type="ARBA" id="ARBA00022448"/>
    </source>
</evidence>
<dbReference type="AlphaFoldDB" id="A0A5J4KVH1"/>
<evidence type="ECO:0000259" key="8">
    <source>
        <dbReference type="Pfam" id="PF01545"/>
    </source>
</evidence>
<dbReference type="InterPro" id="IPR058533">
    <property type="entry name" value="Cation_efflux_TM"/>
</dbReference>
<evidence type="ECO:0000256" key="5">
    <source>
        <dbReference type="ARBA" id="ARBA00022989"/>
    </source>
</evidence>
<keyword evidence="5 7" id="KW-1133">Transmembrane helix</keyword>
<dbReference type="GO" id="GO:0015086">
    <property type="term" value="F:cadmium ion transmembrane transporter activity"/>
    <property type="evidence" value="ECO:0007669"/>
    <property type="project" value="TreeGrafter"/>
</dbReference>
<feature type="domain" description="Cation efflux protein cytoplasmic" evidence="9">
    <location>
        <begin position="211"/>
        <end position="284"/>
    </location>
</feature>
<dbReference type="GO" id="GO:0006882">
    <property type="term" value="P:intracellular zinc ion homeostasis"/>
    <property type="evidence" value="ECO:0007669"/>
    <property type="project" value="TreeGrafter"/>
</dbReference>
<sequence length="286" mass="31537">MNRTSEIRKVLLITLVLNLIVSAAKVFYGYYINSVSILSDGYHSLFDGVSNIVGLIGIYIASHPPDEKHPYGHRKYETVFTIFVGVLMFITCIEIFKKSYNSFLGQSETAMITPQSFMVMLITLSVNIFVAIYEKNKGVSLTSEYLIADSKHTRSDIYVSLGVIGGLIISKIGISKADPIAGAIVGIFVAKAGIDIIKESTEILVDRTQMDTSMIKEIACTVDGVIECHEIRTRGTKSHIFVDLHVIVAPSLTVEDAHKIAEIVEKKIKNEISEVVDVVVHIEPSQ</sequence>
<dbReference type="Pfam" id="PF01545">
    <property type="entry name" value="Cation_efflux"/>
    <property type="match status" value="1"/>
</dbReference>
<evidence type="ECO:0000313" key="10">
    <source>
        <dbReference type="EMBL" id="GER93194.1"/>
    </source>
</evidence>
<dbReference type="GO" id="GO:0005886">
    <property type="term" value="C:plasma membrane"/>
    <property type="evidence" value="ECO:0007669"/>
    <property type="project" value="TreeGrafter"/>
</dbReference>
<dbReference type="SUPFAM" id="SSF161111">
    <property type="entry name" value="Cation efflux protein transmembrane domain-like"/>
    <property type="match status" value="1"/>
</dbReference>
<feature type="transmembrane region" description="Helical" evidence="7">
    <location>
        <begin position="116"/>
        <end position="134"/>
    </location>
</feature>
<dbReference type="InterPro" id="IPR027469">
    <property type="entry name" value="Cation_efflux_TMD_sf"/>
</dbReference>
<evidence type="ECO:0000256" key="4">
    <source>
        <dbReference type="ARBA" id="ARBA00022692"/>
    </source>
</evidence>
<protein>
    <submittedName>
        <fullName evidence="10">Cation transporter</fullName>
    </submittedName>
</protein>
<dbReference type="Gene3D" id="3.30.70.1350">
    <property type="entry name" value="Cation efflux protein, cytoplasmic domain"/>
    <property type="match status" value="1"/>
</dbReference>
<proteinExistence type="inferred from homology"/>
<dbReference type="PANTHER" id="PTHR43840">
    <property type="entry name" value="MITOCHONDRIAL METAL TRANSPORTER 1-RELATED"/>
    <property type="match status" value="1"/>
</dbReference>
<evidence type="ECO:0000259" key="9">
    <source>
        <dbReference type="Pfam" id="PF16916"/>
    </source>
</evidence>
<dbReference type="GO" id="GO:0015093">
    <property type="term" value="F:ferrous iron transmembrane transporter activity"/>
    <property type="evidence" value="ECO:0007669"/>
    <property type="project" value="TreeGrafter"/>
</dbReference>
<dbReference type="SUPFAM" id="SSF160240">
    <property type="entry name" value="Cation efflux protein cytoplasmic domain-like"/>
    <property type="match status" value="1"/>
</dbReference>
<feature type="transmembrane region" description="Helical" evidence="7">
    <location>
        <begin position="12"/>
        <end position="32"/>
    </location>
</feature>
<feature type="domain" description="Cation efflux protein transmembrane" evidence="8">
    <location>
        <begin position="11"/>
        <end position="205"/>
    </location>
</feature>
<reference evidence="10" key="1">
    <citation type="submission" date="2019-10" db="EMBL/GenBank/DDBJ databases">
        <title>Metagenomic sequencing of thiosulfate-disproportionating enrichment culture.</title>
        <authorList>
            <person name="Umezawa K."/>
            <person name="Kojima H."/>
            <person name="Fukui M."/>
        </authorList>
    </citation>
    <scope>NUCLEOTIDE SEQUENCE</scope>
    <source>
        <strain evidence="10">45J</strain>
    </source>
</reference>
<comment type="similarity">
    <text evidence="2">Belongs to the cation diffusion facilitator (CDF) transporter (TC 2.A.4) family.</text>
</comment>
<dbReference type="FunFam" id="1.20.1510.10:FF:000006">
    <property type="entry name" value="Divalent cation efflux transporter"/>
    <property type="match status" value="1"/>
</dbReference>
<dbReference type="GO" id="GO:0015341">
    <property type="term" value="F:zinc efflux antiporter activity"/>
    <property type="evidence" value="ECO:0007669"/>
    <property type="project" value="TreeGrafter"/>
</dbReference>
<comment type="caution">
    <text evidence="10">The sequence shown here is derived from an EMBL/GenBank/DDBJ whole genome shotgun (WGS) entry which is preliminary data.</text>
</comment>
<evidence type="ECO:0000256" key="2">
    <source>
        <dbReference type="ARBA" id="ARBA00008114"/>
    </source>
</evidence>
<comment type="subcellular location">
    <subcellularLocation>
        <location evidence="1">Membrane</location>
        <topology evidence="1">Multi-pass membrane protein</topology>
    </subcellularLocation>
</comment>
<organism evidence="10">
    <name type="scientific">hot springs metagenome</name>
    <dbReference type="NCBI Taxonomy" id="433727"/>
    <lineage>
        <taxon>unclassified sequences</taxon>
        <taxon>metagenomes</taxon>
        <taxon>ecological metagenomes</taxon>
    </lineage>
</organism>
<dbReference type="InterPro" id="IPR002524">
    <property type="entry name" value="Cation_efflux"/>
</dbReference>
<dbReference type="InterPro" id="IPR027470">
    <property type="entry name" value="Cation_efflux_CTD"/>
</dbReference>
<keyword evidence="3" id="KW-0813">Transport</keyword>
<dbReference type="InterPro" id="IPR050291">
    <property type="entry name" value="CDF_Transporter"/>
</dbReference>
<feature type="transmembrane region" description="Helical" evidence="7">
    <location>
        <begin position="76"/>
        <end position="96"/>
    </location>
</feature>
<keyword evidence="4 7" id="KW-0812">Transmembrane</keyword>
<dbReference type="Pfam" id="PF16916">
    <property type="entry name" value="ZT_dimer"/>
    <property type="match status" value="1"/>
</dbReference>
<dbReference type="Gene3D" id="1.20.1510.10">
    <property type="entry name" value="Cation efflux protein transmembrane domain"/>
    <property type="match status" value="1"/>
</dbReference>
<dbReference type="PANTHER" id="PTHR43840:SF15">
    <property type="entry name" value="MITOCHONDRIAL METAL TRANSPORTER 1-RELATED"/>
    <property type="match status" value="1"/>
</dbReference>
<dbReference type="EMBL" id="BLAB01000001">
    <property type="protein sequence ID" value="GER93194.1"/>
    <property type="molecule type" value="Genomic_DNA"/>
</dbReference>